<dbReference type="Proteomes" id="UP000199663">
    <property type="component" value="Unassembled WGS sequence"/>
</dbReference>
<reference evidence="1 2" key="1">
    <citation type="submission" date="2016-10" db="EMBL/GenBank/DDBJ databases">
        <authorList>
            <person name="Varghese N."/>
            <person name="Submissions S."/>
        </authorList>
    </citation>
    <scope>NUCLEOTIDE SEQUENCE [LARGE SCALE GENOMIC DNA]</scope>
    <source>
        <strain evidence="1 2">DSM 17997</strain>
    </source>
</reference>
<organism evidence="1 2">
    <name type="scientific">Rhodonellum ikkaensis</name>
    <dbReference type="NCBI Taxonomy" id="336829"/>
    <lineage>
        <taxon>Bacteria</taxon>
        <taxon>Pseudomonadati</taxon>
        <taxon>Bacteroidota</taxon>
        <taxon>Cytophagia</taxon>
        <taxon>Cytophagales</taxon>
        <taxon>Cytophagaceae</taxon>
        <taxon>Rhodonellum</taxon>
    </lineage>
</organism>
<evidence type="ECO:0000313" key="1">
    <source>
        <dbReference type="EMBL" id="SDY95127.1"/>
    </source>
</evidence>
<sequence length="96" mass="11060">MKQIQLISDLHIEGDNFKIDVFSNEEEISVAIQGASVPKIGFPLKKSFSILRKLPFNTAQKVSVLYNQKEIYHSGKSLFLRYDLIFFLKTILKNLI</sequence>
<keyword evidence="2" id="KW-1185">Reference proteome</keyword>
<dbReference type="EMBL" id="FNQC01000004">
    <property type="protein sequence ID" value="SDY95127.1"/>
    <property type="molecule type" value="Genomic_DNA"/>
</dbReference>
<dbReference type="RefSeq" id="WP_019599876.1">
    <property type="nucleotide sequence ID" value="NZ_FNQC01000004.1"/>
</dbReference>
<proteinExistence type="predicted"/>
<comment type="caution">
    <text evidence="1">The sequence shown here is derived from an EMBL/GenBank/DDBJ whole genome shotgun (WGS) entry which is preliminary data.</text>
</comment>
<evidence type="ECO:0000313" key="2">
    <source>
        <dbReference type="Proteomes" id="UP000199663"/>
    </source>
</evidence>
<gene>
    <name evidence="1" type="ORF">SAMN05444412_10423</name>
</gene>
<protein>
    <submittedName>
        <fullName evidence="1">Uncharacterized protein</fullName>
    </submittedName>
</protein>
<name>A0A1H3P1Z3_9BACT</name>
<accession>A0A1H3P1Z3</accession>